<dbReference type="GO" id="GO:0008168">
    <property type="term" value="F:methyltransferase activity"/>
    <property type="evidence" value="ECO:0007669"/>
    <property type="project" value="UniProtKB-KW"/>
</dbReference>
<organism evidence="3 4">
    <name type="scientific">Halolactibacillus alkaliphilus</name>
    <dbReference type="NCBI Taxonomy" id="442899"/>
    <lineage>
        <taxon>Bacteria</taxon>
        <taxon>Bacillati</taxon>
        <taxon>Bacillota</taxon>
        <taxon>Bacilli</taxon>
        <taxon>Bacillales</taxon>
        <taxon>Bacillaceae</taxon>
        <taxon>Halolactibacillus</taxon>
    </lineage>
</organism>
<dbReference type="AlphaFoldDB" id="A0A511WZF9"/>
<dbReference type="EMBL" id="BJYE01000004">
    <property type="protein sequence ID" value="GEN56069.1"/>
    <property type="molecule type" value="Genomic_DNA"/>
</dbReference>
<reference evidence="3 4" key="1">
    <citation type="submission" date="2019-07" db="EMBL/GenBank/DDBJ databases">
        <title>Whole genome shotgun sequence of Halolactibacillus alkaliphilus NBRC 103919.</title>
        <authorList>
            <person name="Hosoyama A."/>
            <person name="Uohara A."/>
            <person name="Ohji S."/>
            <person name="Ichikawa N."/>
        </authorList>
    </citation>
    <scope>NUCLEOTIDE SEQUENCE [LARGE SCALE GENOMIC DNA]</scope>
    <source>
        <strain evidence="3 4">NBRC 103919</strain>
    </source>
</reference>
<keyword evidence="1 3" id="KW-0808">Transferase</keyword>
<sequence length="244" mass="28559">MSYQYLASLYDELMQDAPYDMWVNFTEKMRANPVQSILDVGCGTGQITRRLSQLGYHMTGVDLSEEMLTEAAYRSGGNNRIQWVKQDIRELSGFVDQQLIISYCDVINYVTEKEDVLKTFQAIYDSLSPGGQFMFDVHSLNHVEKMSDQVYSEVQEDYSYIWFCDRGDSPGAMTHDLTFFIREGEHYKRYDESHHQRTYSMSQYKSWLSRVGFSEVMTYGDFSETPIDIDQENKTERMFFVAKK</sequence>
<feature type="domain" description="Methyltransferase" evidence="2">
    <location>
        <begin position="37"/>
        <end position="131"/>
    </location>
</feature>
<dbReference type="Gene3D" id="2.20.25.110">
    <property type="entry name" value="S-adenosyl-L-methionine-dependent methyltransferases"/>
    <property type="match status" value="1"/>
</dbReference>
<evidence type="ECO:0000256" key="1">
    <source>
        <dbReference type="ARBA" id="ARBA00022679"/>
    </source>
</evidence>
<evidence type="ECO:0000313" key="3">
    <source>
        <dbReference type="EMBL" id="GEN56069.1"/>
    </source>
</evidence>
<dbReference type="OrthoDB" id="9811589at2"/>
<accession>A0A511WZF9</accession>
<evidence type="ECO:0000313" key="4">
    <source>
        <dbReference type="Proteomes" id="UP000321400"/>
    </source>
</evidence>
<dbReference type="InterPro" id="IPR041698">
    <property type="entry name" value="Methyltransf_25"/>
</dbReference>
<dbReference type="GO" id="GO:0032259">
    <property type="term" value="P:methylation"/>
    <property type="evidence" value="ECO:0007669"/>
    <property type="project" value="UniProtKB-KW"/>
</dbReference>
<protein>
    <submittedName>
        <fullName evidence="3">Methyltransferase</fullName>
    </submittedName>
</protein>
<dbReference type="STRING" id="442899.SAMN05720591_105123"/>
<keyword evidence="3" id="KW-0489">Methyltransferase</keyword>
<dbReference type="InterPro" id="IPR029063">
    <property type="entry name" value="SAM-dependent_MTases_sf"/>
</dbReference>
<comment type="caution">
    <text evidence="3">The sequence shown here is derived from an EMBL/GenBank/DDBJ whole genome shotgun (WGS) entry which is preliminary data.</text>
</comment>
<gene>
    <name evidence="3" type="ORF">HAL01_05330</name>
</gene>
<keyword evidence="4" id="KW-1185">Reference proteome</keyword>
<dbReference type="Gene3D" id="3.40.50.150">
    <property type="entry name" value="Vaccinia Virus protein VP39"/>
    <property type="match status" value="1"/>
</dbReference>
<dbReference type="RefSeq" id="WP_089800427.1">
    <property type="nucleotide sequence ID" value="NZ_BJYE01000004.1"/>
</dbReference>
<dbReference type="SUPFAM" id="SSF53335">
    <property type="entry name" value="S-adenosyl-L-methionine-dependent methyltransferases"/>
    <property type="match status" value="1"/>
</dbReference>
<dbReference type="CDD" id="cd02440">
    <property type="entry name" value="AdoMet_MTases"/>
    <property type="match status" value="1"/>
</dbReference>
<dbReference type="Proteomes" id="UP000321400">
    <property type="component" value="Unassembled WGS sequence"/>
</dbReference>
<dbReference type="PANTHER" id="PTHR43861">
    <property type="entry name" value="TRANS-ACONITATE 2-METHYLTRANSFERASE-RELATED"/>
    <property type="match status" value="1"/>
</dbReference>
<dbReference type="Pfam" id="PF13649">
    <property type="entry name" value="Methyltransf_25"/>
    <property type="match status" value="1"/>
</dbReference>
<proteinExistence type="predicted"/>
<name>A0A511WZF9_9BACI</name>
<evidence type="ECO:0000259" key="2">
    <source>
        <dbReference type="Pfam" id="PF13649"/>
    </source>
</evidence>